<dbReference type="Proteomes" id="UP001372526">
    <property type="component" value="Unassembled WGS sequence"/>
</dbReference>
<evidence type="ECO:0000313" key="7">
    <source>
        <dbReference type="Proteomes" id="UP001372526"/>
    </source>
</evidence>
<organism evidence="6 7">
    <name type="scientific">Bacillus bruguierae</name>
    <dbReference type="NCBI Taxonomy" id="3127667"/>
    <lineage>
        <taxon>Bacteria</taxon>
        <taxon>Bacillati</taxon>
        <taxon>Bacillota</taxon>
        <taxon>Bacilli</taxon>
        <taxon>Bacillales</taxon>
        <taxon>Bacillaceae</taxon>
        <taxon>Bacillus</taxon>
    </lineage>
</organism>
<evidence type="ECO:0000256" key="1">
    <source>
        <dbReference type="ARBA" id="ARBA00001933"/>
    </source>
</evidence>
<evidence type="ECO:0000313" key="6">
    <source>
        <dbReference type="EMBL" id="MEI4799818.1"/>
    </source>
</evidence>
<sequence>MNTIRIEGTTVQDWIKTYPLINDLIRTKEVFWSNPKYELFQTGIEKTRFNEKDVKDAEERLKRFAPYIAKVFPETKKLNGIIESPIIKIPSMQQHLEQIHGLTSSGQFLLKCDSHIPIAGSIKARGGIYEVLKHAENLAIQHQLLTLQDDYSMIDSEKFRNFFSQYSIAVGSTGNLALSVGIICSKMGFNVTVHMSADAKKWKKDFLKSKRATVIEYKGDYSNAVEEGRKYASNKPNCYFIDDENSHDLFLGYAVAASRLQQQLKDMSIRVDGNHPLFVYLPCGVGGGPGGIAFGLKLIYQDHVHCFLAEPTHCPSMLIGLITGLHDKVSVKDFGIDSITVADGLAVGKPSGFVGQNIESLLSGCYTVNDNHLYQLLSALIDSENMSLEPSAVASVPGPIRLLKEKEGQEYLRKHCLTDKLENATHVMWGTGGSMVPKEIMEEYYKKGLEV</sequence>
<evidence type="ECO:0000259" key="5">
    <source>
        <dbReference type="Pfam" id="PF00291"/>
    </source>
</evidence>
<dbReference type="PANTHER" id="PTHR48078:SF9">
    <property type="entry name" value="D-SERINE DEHYDRATASE"/>
    <property type="match status" value="1"/>
</dbReference>
<dbReference type="HAMAP" id="MF_01030">
    <property type="entry name" value="D_Ser_dehydrat"/>
    <property type="match status" value="1"/>
</dbReference>
<feature type="domain" description="Tryptophan synthase beta chain-like PALP" evidence="5">
    <location>
        <begin position="85"/>
        <end position="402"/>
    </location>
</feature>
<keyword evidence="7" id="KW-1185">Reference proteome</keyword>
<keyword evidence="2 4" id="KW-0663">Pyridoxal phosphate</keyword>
<dbReference type="InterPro" id="IPR001926">
    <property type="entry name" value="TrpB-like_PALP"/>
</dbReference>
<dbReference type="GO" id="GO:0008721">
    <property type="term" value="F:D-serine ammonia-lyase activity"/>
    <property type="evidence" value="ECO:0007669"/>
    <property type="project" value="UniProtKB-EC"/>
</dbReference>
<comment type="similarity">
    <text evidence="4">Belongs to the serine/threonine dehydratase family. DsdA subfamily.</text>
</comment>
<dbReference type="SUPFAM" id="SSF53686">
    <property type="entry name" value="Tryptophan synthase beta subunit-like PLP-dependent enzymes"/>
    <property type="match status" value="1"/>
</dbReference>
<dbReference type="RefSeq" id="WP_336470899.1">
    <property type="nucleotide sequence ID" value="NZ_JBAWSX010000001.1"/>
</dbReference>
<gene>
    <name evidence="4" type="primary">dsdA</name>
    <name evidence="6" type="ORF">WAZ07_00510</name>
</gene>
<name>A0ABU8FBE8_9BACI</name>
<dbReference type="Gene3D" id="3.40.50.1100">
    <property type="match status" value="2"/>
</dbReference>
<dbReference type="InterPro" id="IPR050147">
    <property type="entry name" value="Ser/Thr_Dehydratase"/>
</dbReference>
<evidence type="ECO:0000256" key="2">
    <source>
        <dbReference type="ARBA" id="ARBA00022898"/>
    </source>
</evidence>
<dbReference type="NCBIfam" id="NF002823">
    <property type="entry name" value="PRK02991.1"/>
    <property type="match status" value="1"/>
</dbReference>
<comment type="cofactor">
    <cofactor evidence="1 4">
        <name>pyridoxal 5'-phosphate</name>
        <dbReference type="ChEBI" id="CHEBI:597326"/>
    </cofactor>
</comment>
<feature type="modified residue" description="N6-(pyridoxal phosphate)lysine" evidence="4">
    <location>
        <position position="123"/>
    </location>
</feature>
<dbReference type="InterPro" id="IPR011780">
    <property type="entry name" value="D_Ser_am_lyase"/>
</dbReference>
<protein>
    <recommendedName>
        <fullName evidence="4">Probable D-serine dehydratase</fullName>
        <ecNumber evidence="4">4.3.1.18</ecNumber>
    </recommendedName>
    <alternativeName>
        <fullName evidence="4">D-serine deaminase</fullName>
        <shortName evidence="4">DSD</shortName>
    </alternativeName>
</protein>
<comment type="catalytic activity">
    <reaction evidence="4">
        <text>D-serine = pyruvate + NH4(+)</text>
        <dbReference type="Rhea" id="RHEA:13977"/>
        <dbReference type="ChEBI" id="CHEBI:15361"/>
        <dbReference type="ChEBI" id="CHEBI:28938"/>
        <dbReference type="ChEBI" id="CHEBI:35247"/>
        <dbReference type="EC" id="4.3.1.18"/>
    </reaction>
</comment>
<dbReference type="PANTHER" id="PTHR48078">
    <property type="entry name" value="THREONINE DEHYDRATASE, MITOCHONDRIAL-RELATED"/>
    <property type="match status" value="1"/>
</dbReference>
<proteinExistence type="inferred from homology"/>
<comment type="caution">
    <text evidence="6">The sequence shown here is derived from an EMBL/GenBank/DDBJ whole genome shotgun (WGS) entry which is preliminary data.</text>
</comment>
<keyword evidence="3 4" id="KW-0456">Lyase</keyword>
<reference evidence="6 7" key="1">
    <citation type="submission" date="2024-01" db="EMBL/GenBank/DDBJ databases">
        <title>Seven novel Bacillus-like species.</title>
        <authorList>
            <person name="Liu G."/>
        </authorList>
    </citation>
    <scope>NUCLEOTIDE SEQUENCE [LARGE SCALE GENOMIC DNA]</scope>
    <source>
        <strain evidence="6 7">FJAT-51639</strain>
    </source>
</reference>
<evidence type="ECO:0000256" key="4">
    <source>
        <dbReference type="HAMAP-Rule" id="MF_01030"/>
    </source>
</evidence>
<dbReference type="EMBL" id="JBAWSX010000001">
    <property type="protein sequence ID" value="MEI4799818.1"/>
    <property type="molecule type" value="Genomic_DNA"/>
</dbReference>
<evidence type="ECO:0000256" key="3">
    <source>
        <dbReference type="ARBA" id="ARBA00023239"/>
    </source>
</evidence>
<dbReference type="InterPro" id="IPR036052">
    <property type="entry name" value="TrpB-like_PALP_sf"/>
</dbReference>
<dbReference type="EC" id="4.3.1.18" evidence="4"/>
<accession>A0ABU8FBE8</accession>
<dbReference type="Pfam" id="PF00291">
    <property type="entry name" value="PALP"/>
    <property type="match status" value="1"/>
</dbReference>
<dbReference type="NCBIfam" id="TIGR02035">
    <property type="entry name" value="D_Ser_am_lyase"/>
    <property type="match status" value="1"/>
</dbReference>